<evidence type="ECO:0000256" key="2">
    <source>
        <dbReference type="SAM" id="MobiDB-lite"/>
    </source>
</evidence>
<dbReference type="EMBL" id="JAWDJO010000039">
    <property type="protein sequence ID" value="KAL1897817.1"/>
    <property type="molecule type" value="Genomic_DNA"/>
</dbReference>
<evidence type="ECO:0000313" key="5">
    <source>
        <dbReference type="Proteomes" id="UP001583280"/>
    </source>
</evidence>
<feature type="domain" description="Zn(2)-C6 fungal-type" evidence="3">
    <location>
        <begin position="23"/>
        <end position="57"/>
    </location>
</feature>
<feature type="compositionally biased region" description="Pro residues" evidence="2">
    <location>
        <begin position="487"/>
        <end position="498"/>
    </location>
</feature>
<dbReference type="Gene3D" id="4.10.240.10">
    <property type="entry name" value="Zn(2)-C6 fungal-type DNA-binding domain"/>
    <property type="match status" value="1"/>
</dbReference>
<dbReference type="Pfam" id="PF00172">
    <property type="entry name" value="Zn_clus"/>
    <property type="match status" value="1"/>
</dbReference>
<keyword evidence="1" id="KW-0539">Nucleus</keyword>
<proteinExistence type="predicted"/>
<dbReference type="PROSITE" id="PS50048">
    <property type="entry name" value="ZN2_CY6_FUNGAL_2"/>
    <property type="match status" value="1"/>
</dbReference>
<sequence length="674" mass="74504">MSDTVDDRDPPPTAPHPNQRRSACERCRRQKLKCSRQNAANQPRCQRCARLGFECVEGRQRKIGRPSRSDVAAAAAAASSSSASSSTNVAATTPSATSGILNAAKSSMEDSPSLSSAHLWQNASSTHISDSGFNSTSISNAPSSKNATPEPYTVELTTRPACSFKVSHSSAMSGPARSSGASFTKAEQPSICLDSFNATSGNINSRFQSFDKQNNCFPGTSANQLPENVATLLDISHADNQQSTTNISNDFNLVAEMLAFDESIDTAWPLDTNAYQNAQAFQRQQPEQQPKQQPQQEQQEQQQEQQQQQELDEGYQTHQTHYQYLYTQQHYQSLSKAHPRTRSPNSGPQSFFFPFPTPFHQSFNNSNSRDYPPNPLMAGPIAMAPIPKSIFPKKNSPLDFLDNLSAINTSFQQCVYLIRQHSEALNIDLLISIESPLAINGISMIKRGMLNIQELLRLLINLRNSISSITEDDQSSDPQPQSARMKPPVPPPPSIKMPVPSPVLESVQRVIQEASSSSSETATTMPKVLDTPTSLAIISCYSQGLFFLETIVIHINYTLENAGVRPLYTLPTERCGIISFQDHLMQGVIFAQLVTNVVQRLDDLMGIPLKDPSIFSLNSSRGLLNEHQIKMLWLELRSERLDWSPRSSKLRKDLTHMKGTLVHLLSKNMTQGLV</sequence>
<dbReference type="PROSITE" id="PS00463">
    <property type="entry name" value="ZN2_CY6_FUNGAL_1"/>
    <property type="match status" value="1"/>
</dbReference>
<dbReference type="InterPro" id="IPR036864">
    <property type="entry name" value="Zn2-C6_fun-type_DNA-bd_sf"/>
</dbReference>
<protein>
    <recommendedName>
        <fullName evidence="3">Zn(2)-C6 fungal-type domain-containing protein</fullName>
    </recommendedName>
</protein>
<dbReference type="SUPFAM" id="SSF57701">
    <property type="entry name" value="Zn2/Cys6 DNA-binding domain"/>
    <property type="match status" value="1"/>
</dbReference>
<feature type="region of interest" description="Disordered" evidence="2">
    <location>
        <begin position="1"/>
        <end position="24"/>
    </location>
</feature>
<feature type="compositionally biased region" description="Low complexity" evidence="2">
    <location>
        <begin position="282"/>
        <end position="309"/>
    </location>
</feature>
<organism evidence="4 5">
    <name type="scientific">Ceratocystis pirilliformis</name>
    <dbReference type="NCBI Taxonomy" id="259994"/>
    <lineage>
        <taxon>Eukaryota</taxon>
        <taxon>Fungi</taxon>
        <taxon>Dikarya</taxon>
        <taxon>Ascomycota</taxon>
        <taxon>Pezizomycotina</taxon>
        <taxon>Sordariomycetes</taxon>
        <taxon>Hypocreomycetidae</taxon>
        <taxon>Microascales</taxon>
        <taxon>Ceratocystidaceae</taxon>
        <taxon>Ceratocystis</taxon>
    </lineage>
</organism>
<feature type="region of interest" description="Disordered" evidence="2">
    <location>
        <begin position="281"/>
        <end position="312"/>
    </location>
</feature>
<evidence type="ECO:0000256" key="1">
    <source>
        <dbReference type="ARBA" id="ARBA00023242"/>
    </source>
</evidence>
<dbReference type="Proteomes" id="UP001583280">
    <property type="component" value="Unassembled WGS sequence"/>
</dbReference>
<evidence type="ECO:0000313" key="4">
    <source>
        <dbReference type="EMBL" id="KAL1897817.1"/>
    </source>
</evidence>
<dbReference type="CDD" id="cd00067">
    <property type="entry name" value="GAL4"/>
    <property type="match status" value="1"/>
</dbReference>
<dbReference type="SMART" id="SM00066">
    <property type="entry name" value="GAL4"/>
    <property type="match status" value="1"/>
</dbReference>
<feature type="compositionally biased region" description="Basic and acidic residues" evidence="2">
    <location>
        <begin position="1"/>
        <end position="10"/>
    </location>
</feature>
<comment type="caution">
    <text evidence="4">The sequence shown here is derived from an EMBL/GenBank/DDBJ whole genome shotgun (WGS) entry which is preliminary data.</text>
</comment>
<reference evidence="4 5" key="1">
    <citation type="journal article" date="2024" name="IMA Fungus">
        <title>IMA Genome - F19 : A genome assembly and annotation guide to empower mycologists, including annotated draft genome sequences of Ceratocystis pirilliformis, Diaporthe australafricana, Fusarium ophioides, Paecilomyces lecythidis, and Sporothrix stenoceras.</title>
        <authorList>
            <person name="Aylward J."/>
            <person name="Wilson A.M."/>
            <person name="Visagie C.M."/>
            <person name="Spraker J."/>
            <person name="Barnes I."/>
            <person name="Buitendag C."/>
            <person name="Ceriani C."/>
            <person name="Del Mar Angel L."/>
            <person name="du Plessis D."/>
            <person name="Fuchs T."/>
            <person name="Gasser K."/>
            <person name="Kramer D."/>
            <person name="Li W."/>
            <person name="Munsamy K."/>
            <person name="Piso A."/>
            <person name="Price J.L."/>
            <person name="Sonnekus B."/>
            <person name="Thomas C."/>
            <person name="van der Nest A."/>
            <person name="van Dijk A."/>
            <person name="van Heerden A."/>
            <person name="van Vuuren N."/>
            <person name="Yilmaz N."/>
            <person name="Duong T.A."/>
            <person name="van der Merwe N.A."/>
            <person name="Wingfield M.J."/>
            <person name="Wingfield B.D."/>
        </authorList>
    </citation>
    <scope>NUCLEOTIDE SEQUENCE [LARGE SCALE GENOMIC DNA]</scope>
    <source>
        <strain evidence="4 5">CMW 12675</strain>
    </source>
</reference>
<name>A0ABR3ZBZ1_9PEZI</name>
<keyword evidence="5" id="KW-1185">Reference proteome</keyword>
<feature type="region of interest" description="Disordered" evidence="2">
    <location>
        <begin position="469"/>
        <end position="498"/>
    </location>
</feature>
<dbReference type="InterPro" id="IPR001138">
    <property type="entry name" value="Zn2Cys6_DnaBD"/>
</dbReference>
<gene>
    <name evidence="4" type="ORF">Cpir12675_002161</name>
</gene>
<accession>A0ABR3ZBZ1</accession>
<evidence type="ECO:0000259" key="3">
    <source>
        <dbReference type="PROSITE" id="PS50048"/>
    </source>
</evidence>